<evidence type="ECO:0000313" key="2">
    <source>
        <dbReference type="Proteomes" id="UP000026962"/>
    </source>
</evidence>
<dbReference type="HOGENOM" id="CLU_1963154_0_0_1"/>
<reference evidence="1" key="2">
    <citation type="submission" date="2018-05" db="EMBL/GenBank/DDBJ databases">
        <title>OpunRS2 (Oryza punctata Reference Sequence Version 2).</title>
        <authorList>
            <person name="Zhang J."/>
            <person name="Kudrna D."/>
            <person name="Lee S."/>
            <person name="Talag J."/>
            <person name="Welchert J."/>
            <person name="Wing R.A."/>
        </authorList>
    </citation>
    <scope>NUCLEOTIDE SEQUENCE [LARGE SCALE GENOMIC DNA]</scope>
</reference>
<name>A0A0E0MM72_ORYPU</name>
<dbReference type="AlphaFoldDB" id="A0A0E0MM72"/>
<dbReference type="EnsemblPlants" id="OPUNC12G10090.1">
    <property type="protein sequence ID" value="OPUNC12G10090.1"/>
    <property type="gene ID" value="OPUNC12G10090"/>
</dbReference>
<organism evidence="1">
    <name type="scientific">Oryza punctata</name>
    <name type="common">Red rice</name>
    <dbReference type="NCBI Taxonomy" id="4537"/>
    <lineage>
        <taxon>Eukaryota</taxon>
        <taxon>Viridiplantae</taxon>
        <taxon>Streptophyta</taxon>
        <taxon>Embryophyta</taxon>
        <taxon>Tracheophyta</taxon>
        <taxon>Spermatophyta</taxon>
        <taxon>Magnoliopsida</taxon>
        <taxon>Liliopsida</taxon>
        <taxon>Poales</taxon>
        <taxon>Poaceae</taxon>
        <taxon>BOP clade</taxon>
        <taxon>Oryzoideae</taxon>
        <taxon>Oryzeae</taxon>
        <taxon>Oryzinae</taxon>
        <taxon>Oryza</taxon>
    </lineage>
</organism>
<dbReference type="Gramene" id="OPUNC12G10090.1">
    <property type="protein sequence ID" value="OPUNC12G10090.1"/>
    <property type="gene ID" value="OPUNC12G10090"/>
</dbReference>
<dbReference type="Proteomes" id="UP000026962">
    <property type="component" value="Chromosome 12"/>
</dbReference>
<protein>
    <submittedName>
        <fullName evidence="1">Uncharacterized protein</fullName>
    </submittedName>
</protein>
<accession>A0A0E0MM72</accession>
<sequence length="128" mass="14270">MYLYNYERIVPNPWCNLQKDLPSTYQASHNPARPAVVKLGKNAPAFTWRDKSGVLDLVGYAVAVLPPPHVVRQAWRRREAEFSDELGATGTEKCLGQSASPSNLDMRFGGEVINSDKMQVYACGYHQG</sequence>
<keyword evidence="2" id="KW-1185">Reference proteome</keyword>
<proteinExistence type="predicted"/>
<reference evidence="1" key="1">
    <citation type="submission" date="2015-04" db="UniProtKB">
        <authorList>
            <consortium name="EnsemblPlants"/>
        </authorList>
    </citation>
    <scope>IDENTIFICATION</scope>
</reference>
<evidence type="ECO:0000313" key="1">
    <source>
        <dbReference type="EnsemblPlants" id="OPUNC12G10090.1"/>
    </source>
</evidence>